<feature type="active site" description="Proton donor" evidence="1">
    <location>
        <position position="40"/>
    </location>
</feature>
<sequence length="317" mass="35655">MPAIGLGTFGSDHVSNETVAEAVKSAIDIGYRHIDCASVYGNEAEIGAALRDVMDSGKVDRKELWITSKLWNDKHVEEDVVASCKQTLADLQLDYLDLYLVHWPFPNFHAKGCDVSSRSPDARPYIHENFMRTWRQMEKLVELGLARSIGTSNMTQAKLELVLRDAAIKPAVNEMELHPHFQQPELFDYVVSQGIQPVGFCPIGSPARPERDKTSEDTVDTEDPVLCEIAEKHGIHPATLCVKWAEQRGQIPIPFSTNPRNMRANLESLTTPKLSDSEMEALSKIDKNCRLIKGQVFLWKDGQTWEDLWDLDGKIAQ</sequence>
<evidence type="ECO:0000256" key="3">
    <source>
        <dbReference type="PIRSR" id="PIRSR000097-3"/>
    </source>
</evidence>
<proteinExistence type="predicted"/>
<dbReference type="PRINTS" id="PR00069">
    <property type="entry name" value="ALDKETRDTASE"/>
</dbReference>
<dbReference type="PROSITE" id="PS00798">
    <property type="entry name" value="ALDOKETO_REDUCTASE_1"/>
    <property type="match status" value="1"/>
</dbReference>
<dbReference type="InterPro" id="IPR023210">
    <property type="entry name" value="NADP_OxRdtase_dom"/>
</dbReference>
<accession>A0A927FAT8</accession>
<name>A0A927FAT8_9BACT</name>
<gene>
    <name evidence="5" type="ORF">IEN85_12530</name>
</gene>
<dbReference type="InterPro" id="IPR020471">
    <property type="entry name" value="AKR"/>
</dbReference>
<dbReference type="Pfam" id="PF00248">
    <property type="entry name" value="Aldo_ket_red"/>
    <property type="match status" value="1"/>
</dbReference>
<dbReference type="PANTHER" id="PTHR11732">
    <property type="entry name" value="ALDO/KETO REDUCTASE"/>
    <property type="match status" value="1"/>
</dbReference>
<evidence type="ECO:0000256" key="2">
    <source>
        <dbReference type="PIRSR" id="PIRSR000097-2"/>
    </source>
</evidence>
<comment type="caution">
    <text evidence="5">The sequence shown here is derived from an EMBL/GenBank/DDBJ whole genome shotgun (WGS) entry which is preliminary data.</text>
</comment>
<evidence type="ECO:0000313" key="6">
    <source>
        <dbReference type="Proteomes" id="UP000622317"/>
    </source>
</evidence>
<dbReference type="AlphaFoldDB" id="A0A927FAT8"/>
<keyword evidence="6" id="KW-1185">Reference proteome</keyword>
<feature type="binding site" evidence="2">
    <location>
        <position position="102"/>
    </location>
    <ligand>
        <name>substrate</name>
    </ligand>
</feature>
<dbReference type="Proteomes" id="UP000622317">
    <property type="component" value="Unassembled WGS sequence"/>
</dbReference>
<dbReference type="InterPro" id="IPR018170">
    <property type="entry name" value="Aldo/ket_reductase_CS"/>
</dbReference>
<organism evidence="5 6">
    <name type="scientific">Pelagicoccus enzymogenes</name>
    <dbReference type="NCBI Taxonomy" id="2773457"/>
    <lineage>
        <taxon>Bacteria</taxon>
        <taxon>Pseudomonadati</taxon>
        <taxon>Verrucomicrobiota</taxon>
        <taxon>Opitutia</taxon>
        <taxon>Puniceicoccales</taxon>
        <taxon>Pelagicoccaceae</taxon>
        <taxon>Pelagicoccus</taxon>
    </lineage>
</organism>
<dbReference type="PIRSF" id="PIRSF000097">
    <property type="entry name" value="AKR"/>
    <property type="match status" value="1"/>
</dbReference>
<reference evidence="5" key="1">
    <citation type="submission" date="2020-09" db="EMBL/GenBank/DDBJ databases">
        <title>Pelagicoccus enzymogenes sp. nov. with an EPS production, isolated from marine sediment.</title>
        <authorList>
            <person name="Feng X."/>
        </authorList>
    </citation>
    <scope>NUCLEOTIDE SEQUENCE</scope>
    <source>
        <strain evidence="5">NFK12</strain>
    </source>
</reference>
<dbReference type="Gene3D" id="3.20.20.100">
    <property type="entry name" value="NADP-dependent oxidoreductase domain"/>
    <property type="match status" value="1"/>
</dbReference>
<evidence type="ECO:0000256" key="1">
    <source>
        <dbReference type="PIRSR" id="PIRSR000097-1"/>
    </source>
</evidence>
<evidence type="ECO:0000313" key="5">
    <source>
        <dbReference type="EMBL" id="MBD5780320.1"/>
    </source>
</evidence>
<dbReference type="GO" id="GO:0016491">
    <property type="term" value="F:oxidoreductase activity"/>
    <property type="evidence" value="ECO:0007669"/>
    <property type="project" value="InterPro"/>
</dbReference>
<dbReference type="InterPro" id="IPR036812">
    <property type="entry name" value="NAD(P)_OxRdtase_dom_sf"/>
</dbReference>
<evidence type="ECO:0000259" key="4">
    <source>
        <dbReference type="Pfam" id="PF00248"/>
    </source>
</evidence>
<dbReference type="RefSeq" id="WP_191617859.1">
    <property type="nucleotide sequence ID" value="NZ_JACYFG010000036.1"/>
</dbReference>
<feature type="domain" description="NADP-dependent oxidoreductase" evidence="4">
    <location>
        <begin position="4"/>
        <end position="286"/>
    </location>
</feature>
<protein>
    <submittedName>
        <fullName evidence="5">Aldo/keto reductase</fullName>
    </submittedName>
</protein>
<feature type="site" description="Lowers pKa of active site Tyr" evidence="3">
    <location>
        <position position="69"/>
    </location>
</feature>
<dbReference type="SUPFAM" id="SSF51430">
    <property type="entry name" value="NAD(P)-linked oxidoreductase"/>
    <property type="match status" value="1"/>
</dbReference>
<dbReference type="EMBL" id="JACYFG010000036">
    <property type="protein sequence ID" value="MBD5780320.1"/>
    <property type="molecule type" value="Genomic_DNA"/>
</dbReference>